<comment type="caution">
    <text evidence="3">The sequence shown here is derived from an EMBL/GenBank/DDBJ whole genome shotgun (WGS) entry which is preliminary data.</text>
</comment>
<name>A0A9X3SEP0_9ACTN</name>
<evidence type="ECO:0000313" key="4">
    <source>
        <dbReference type="Proteomes" id="UP001147653"/>
    </source>
</evidence>
<dbReference type="AlphaFoldDB" id="A0A9X3SEP0"/>
<gene>
    <name evidence="3" type="ORF">OJ997_09810</name>
</gene>
<evidence type="ECO:0000256" key="2">
    <source>
        <dbReference type="SAM" id="Phobius"/>
    </source>
</evidence>
<keyword evidence="4" id="KW-1185">Reference proteome</keyword>
<keyword evidence="2" id="KW-0472">Membrane</keyword>
<dbReference type="Proteomes" id="UP001147653">
    <property type="component" value="Unassembled WGS sequence"/>
</dbReference>
<sequence>MTRLPELERELQRAAEALERRRRPWWRISLLGGGATFALAATAFAAAELLLPEGDPVPKAPPEQRASLPDMDPGTTRLTSLRAEDPGGGLPWGLSVTRDKAGNIFCAQVGRVQDGKLGVIGRDGTFKDDGRFHPLSPDANQSGVCGGSPPGGDLRLSHNGPPIPASGFTGSFLSPAGGCREHVANPKATMSPQTRRKLRNVPVCKASSLRVVKYGFAGRGAVEIEYGGVRIKADPEESGAYLFVLKPRKGRRLTLNVKYDDGTVCRERSVMDIEPCP</sequence>
<accession>A0A9X3SEP0</accession>
<keyword evidence="2" id="KW-1133">Transmembrane helix</keyword>
<keyword evidence="2" id="KW-0812">Transmembrane</keyword>
<reference evidence="3" key="1">
    <citation type="submission" date="2022-10" db="EMBL/GenBank/DDBJ databases">
        <title>The WGS of Solirubrobacter phytolaccae KCTC 29190.</title>
        <authorList>
            <person name="Jiang Z."/>
        </authorList>
    </citation>
    <scope>NUCLEOTIDE SEQUENCE</scope>
    <source>
        <strain evidence="3">KCTC 29190</strain>
    </source>
</reference>
<proteinExistence type="predicted"/>
<protein>
    <submittedName>
        <fullName evidence="3">Uncharacterized protein</fullName>
    </submittedName>
</protein>
<evidence type="ECO:0000313" key="3">
    <source>
        <dbReference type="EMBL" id="MDA0180587.1"/>
    </source>
</evidence>
<evidence type="ECO:0000256" key="1">
    <source>
        <dbReference type="SAM" id="MobiDB-lite"/>
    </source>
</evidence>
<feature type="region of interest" description="Disordered" evidence="1">
    <location>
        <begin position="54"/>
        <end position="86"/>
    </location>
</feature>
<dbReference type="EMBL" id="JAPDDP010000014">
    <property type="protein sequence ID" value="MDA0180587.1"/>
    <property type="molecule type" value="Genomic_DNA"/>
</dbReference>
<feature type="transmembrane region" description="Helical" evidence="2">
    <location>
        <begin position="28"/>
        <end position="51"/>
    </location>
</feature>
<organism evidence="3 4">
    <name type="scientific">Solirubrobacter phytolaccae</name>
    <dbReference type="NCBI Taxonomy" id="1404360"/>
    <lineage>
        <taxon>Bacteria</taxon>
        <taxon>Bacillati</taxon>
        <taxon>Actinomycetota</taxon>
        <taxon>Thermoleophilia</taxon>
        <taxon>Solirubrobacterales</taxon>
        <taxon>Solirubrobacteraceae</taxon>
        <taxon>Solirubrobacter</taxon>
    </lineage>
</organism>
<dbReference type="RefSeq" id="WP_270024902.1">
    <property type="nucleotide sequence ID" value="NZ_JAPDDP010000014.1"/>
</dbReference>